<evidence type="ECO:0000313" key="1">
    <source>
        <dbReference type="EMBL" id="MBU9737475.1"/>
    </source>
</evidence>
<accession>A0A949NI99</accession>
<dbReference type="RefSeq" id="WP_238722001.1">
    <property type="nucleotide sequence ID" value="NZ_JAHQCW010000021.1"/>
</dbReference>
<dbReference type="Pfam" id="PF01177">
    <property type="entry name" value="Asp_Glu_race"/>
    <property type="match status" value="1"/>
</dbReference>
<reference evidence="1" key="1">
    <citation type="submission" date="2021-06" db="EMBL/GenBank/DDBJ databases">
        <title>Description of novel taxa of the family Lachnospiraceae.</title>
        <authorList>
            <person name="Chaplin A.V."/>
            <person name="Sokolova S.R."/>
            <person name="Pikina A.P."/>
            <person name="Korzhanova M."/>
            <person name="Belova V."/>
            <person name="Korostin D."/>
            <person name="Efimov B.A."/>
        </authorList>
    </citation>
    <scope>NUCLEOTIDE SEQUENCE</scope>
    <source>
        <strain evidence="1">ASD5720</strain>
    </source>
</reference>
<gene>
    <name evidence="1" type="ORF">KTH89_13075</name>
</gene>
<dbReference type="AlphaFoldDB" id="A0A949NI99"/>
<organism evidence="1 2">
    <name type="scientific">Diplocloster agilis</name>
    <dbReference type="NCBI Taxonomy" id="2850323"/>
    <lineage>
        <taxon>Bacteria</taxon>
        <taxon>Bacillati</taxon>
        <taxon>Bacillota</taxon>
        <taxon>Clostridia</taxon>
        <taxon>Lachnospirales</taxon>
        <taxon>Lachnospiraceae</taxon>
        <taxon>Diplocloster</taxon>
    </lineage>
</organism>
<comment type="caution">
    <text evidence="1">The sequence shown here is derived from an EMBL/GenBank/DDBJ whole genome shotgun (WGS) entry which is preliminary data.</text>
</comment>
<proteinExistence type="predicted"/>
<sequence>MQKKIAVIHTSLAVREIIDRQIRMEIPDADIHNIIDERFLQDVIDHNGIYDSIINRMRLYVQAAEQMKADVVLNACSSVGEAFDEAIKSAGIPALKIDEPMAEAAAYNGSRIAVYGTVATTLAPSCRLIAHCAEKMGKEVSVTPYLIEGAFQVLSEEKNPEKHNEMVLNCINETHGGHDVIVLAQASMSILIPKLSGVGKPVLYSLESGIARLKKILYG</sequence>
<dbReference type="EMBL" id="JAHQCW010000021">
    <property type="protein sequence ID" value="MBU9737475.1"/>
    <property type="molecule type" value="Genomic_DNA"/>
</dbReference>
<dbReference type="Proteomes" id="UP000712157">
    <property type="component" value="Unassembled WGS sequence"/>
</dbReference>
<evidence type="ECO:0000313" key="2">
    <source>
        <dbReference type="Proteomes" id="UP000712157"/>
    </source>
</evidence>
<protein>
    <submittedName>
        <fullName evidence="1">Asp/Glu/hydantoin racemase</fullName>
    </submittedName>
</protein>
<dbReference type="GO" id="GO:0047661">
    <property type="term" value="F:amino-acid racemase activity"/>
    <property type="evidence" value="ECO:0007669"/>
    <property type="project" value="InterPro"/>
</dbReference>
<keyword evidence="2" id="KW-1185">Reference proteome</keyword>
<dbReference type="InterPro" id="IPR015942">
    <property type="entry name" value="Asp/Glu/hydantoin_racemase"/>
</dbReference>
<name>A0A949NI99_9FIRM</name>